<feature type="compositionally biased region" description="Basic and acidic residues" evidence="1">
    <location>
        <begin position="346"/>
        <end position="360"/>
    </location>
</feature>
<protein>
    <submittedName>
        <fullName evidence="2">Uncharacterized protein</fullName>
    </submittedName>
</protein>
<feature type="compositionally biased region" description="Acidic residues" evidence="1">
    <location>
        <begin position="239"/>
        <end position="254"/>
    </location>
</feature>
<feature type="compositionally biased region" description="Basic residues" evidence="1">
    <location>
        <begin position="282"/>
        <end position="294"/>
    </location>
</feature>
<keyword evidence="3" id="KW-1185">Reference proteome</keyword>
<reference evidence="2" key="1">
    <citation type="submission" date="2020-06" db="EMBL/GenBank/DDBJ databases">
        <authorList>
            <consortium name="Plant Systems Biology data submission"/>
        </authorList>
    </citation>
    <scope>NUCLEOTIDE SEQUENCE</scope>
    <source>
        <strain evidence="2">D6</strain>
    </source>
</reference>
<gene>
    <name evidence="2" type="ORF">SEMRO_463_G148270.2</name>
</gene>
<proteinExistence type="predicted"/>
<feature type="compositionally biased region" description="Basic and acidic residues" evidence="1">
    <location>
        <begin position="97"/>
        <end position="108"/>
    </location>
</feature>
<feature type="compositionally biased region" description="Gly residues" evidence="1">
    <location>
        <begin position="517"/>
        <end position="527"/>
    </location>
</feature>
<feature type="compositionally biased region" description="Basic and acidic residues" evidence="1">
    <location>
        <begin position="184"/>
        <end position="199"/>
    </location>
</feature>
<evidence type="ECO:0000256" key="1">
    <source>
        <dbReference type="SAM" id="MobiDB-lite"/>
    </source>
</evidence>
<feature type="compositionally biased region" description="Polar residues" evidence="1">
    <location>
        <begin position="607"/>
        <end position="617"/>
    </location>
</feature>
<dbReference type="Proteomes" id="UP001153069">
    <property type="component" value="Unassembled WGS sequence"/>
</dbReference>
<feature type="compositionally biased region" description="Acidic residues" evidence="1">
    <location>
        <begin position="817"/>
        <end position="830"/>
    </location>
</feature>
<feature type="compositionally biased region" description="Low complexity" evidence="1">
    <location>
        <begin position="673"/>
        <end position="685"/>
    </location>
</feature>
<feature type="compositionally biased region" description="Low complexity" evidence="1">
    <location>
        <begin position="502"/>
        <end position="516"/>
    </location>
</feature>
<evidence type="ECO:0000313" key="3">
    <source>
        <dbReference type="Proteomes" id="UP001153069"/>
    </source>
</evidence>
<feature type="region of interest" description="Disordered" evidence="1">
    <location>
        <begin position="793"/>
        <end position="830"/>
    </location>
</feature>
<organism evidence="2 3">
    <name type="scientific">Seminavis robusta</name>
    <dbReference type="NCBI Taxonomy" id="568900"/>
    <lineage>
        <taxon>Eukaryota</taxon>
        <taxon>Sar</taxon>
        <taxon>Stramenopiles</taxon>
        <taxon>Ochrophyta</taxon>
        <taxon>Bacillariophyta</taxon>
        <taxon>Bacillariophyceae</taxon>
        <taxon>Bacillariophycidae</taxon>
        <taxon>Naviculales</taxon>
        <taxon>Naviculaceae</taxon>
        <taxon>Seminavis</taxon>
    </lineage>
</organism>
<dbReference type="EMBL" id="CAICTM010000462">
    <property type="protein sequence ID" value="CAB9511015.1"/>
    <property type="molecule type" value="Genomic_DNA"/>
</dbReference>
<feature type="region of interest" description="Disordered" evidence="1">
    <location>
        <begin position="78"/>
        <end position="754"/>
    </location>
</feature>
<feature type="compositionally biased region" description="Basic and acidic residues" evidence="1">
    <location>
        <begin position="648"/>
        <end position="670"/>
    </location>
</feature>
<name>A0A9N8HG40_9STRA</name>
<feature type="compositionally biased region" description="Acidic residues" evidence="1">
    <location>
        <begin position="215"/>
        <end position="224"/>
    </location>
</feature>
<feature type="compositionally biased region" description="Acidic residues" evidence="1">
    <location>
        <begin position="314"/>
        <end position="333"/>
    </location>
</feature>
<feature type="compositionally biased region" description="Polar residues" evidence="1">
    <location>
        <begin position="78"/>
        <end position="89"/>
    </location>
</feature>
<evidence type="ECO:0000313" key="2">
    <source>
        <dbReference type="EMBL" id="CAB9511015.1"/>
    </source>
</evidence>
<sequence>MDVVEFDQPIKFSSEEQSDLFSTATASTCTAVNTSTDTHQQPSQAELLLLSQETSSSSFVESEWDPIEFDLLKSSNPKWKSARNTQQQQLKKKSPKRIQDIRLARLDSGESSSSHSSPNSAAASDDFWPYDDAPGSPCALFGKNTSSPADGFKGEFSSYFPEWEDSNSTTMEEPHNSTSRRQRSSREKSSRDASSSDKRRRERRKQQQQEQPQHDEEEEGDGDDQSVGSYELDASESASEGEEVEEDEEGEFSDESERSITQSSNYDDDNLMVTPAVGKVRESRKKPPTLKRGAHGVATPSVVKAMKDKQAFTSDDEGDNAGIDFDAEFDSDMESVGSGQSSRSKSSRDNGSRSKRDGRLEAANASFRRSSVSKRKEKFAFDRSMSSADLKAARKANNSFKGHADMNKSFSAMDNKRRMNRTKSRSEGRMQQSFSGSSSGRKSSSSQREKSPPPAESRSSRKSLPTRAKSMGHPAGGGSKLKSALAKFSGAADEPTSNTNATGKKSSTLSALKALSGGDGPAAGSGGDNETDLKNAIMRQVYQSSSGLKPIELKRKPKPKITKTTSLTGTTLTRAAAASGEIFPSKESSSKSSAPTQRVRRSKTSSERNLSSISDFNASYHENIAKMRKQKMVDASERSAISQGSSKSEPKEQEQPTKEKERPHNLDRRVKSFSHSRSGASMSASARDDDDNSSGPSPGGSKQRVRGGSSKRDVDNEDSSSRRNLSKSGSSRRLQQQKDRVYDASFQPPTGTNVIALLRDQEPVTDNELMQKGNRQLFHALMYKTRMGIDMERLQRKVNGEEDSEDEKDDNKHQTEYDDEEDYATESGEE</sequence>
<feature type="compositionally biased region" description="Low complexity" evidence="1">
    <location>
        <begin position="109"/>
        <end position="126"/>
    </location>
</feature>
<feature type="compositionally biased region" description="Low complexity" evidence="1">
    <location>
        <begin position="335"/>
        <end position="344"/>
    </location>
</feature>
<feature type="compositionally biased region" description="Low complexity" evidence="1">
    <location>
        <begin position="562"/>
        <end position="593"/>
    </location>
</feature>
<feature type="compositionally biased region" description="Low complexity" evidence="1">
    <location>
        <begin position="432"/>
        <end position="446"/>
    </location>
</feature>
<feature type="compositionally biased region" description="Low complexity" evidence="1">
    <location>
        <begin position="722"/>
        <end position="733"/>
    </location>
</feature>
<comment type="caution">
    <text evidence="2">The sequence shown here is derived from an EMBL/GenBank/DDBJ whole genome shotgun (WGS) entry which is preliminary data.</text>
</comment>
<dbReference type="AlphaFoldDB" id="A0A9N8HG40"/>
<accession>A0A9N8HG40</accession>